<evidence type="ECO:0000313" key="2">
    <source>
        <dbReference type="Proteomes" id="UP000269721"/>
    </source>
</evidence>
<name>A0A4P9W0M8_9FUNG</name>
<proteinExistence type="predicted"/>
<gene>
    <name evidence="1" type="ORF">BDK51DRAFT_48214</name>
</gene>
<dbReference type="AlphaFoldDB" id="A0A4P9W0M8"/>
<organism evidence="1 2">
    <name type="scientific">Blyttiomyces helicus</name>
    <dbReference type="NCBI Taxonomy" id="388810"/>
    <lineage>
        <taxon>Eukaryota</taxon>
        <taxon>Fungi</taxon>
        <taxon>Fungi incertae sedis</taxon>
        <taxon>Chytridiomycota</taxon>
        <taxon>Chytridiomycota incertae sedis</taxon>
        <taxon>Chytridiomycetes</taxon>
        <taxon>Chytridiomycetes incertae sedis</taxon>
        <taxon>Blyttiomyces</taxon>
    </lineage>
</organism>
<dbReference type="EMBL" id="KZ998844">
    <property type="protein sequence ID" value="RKO85689.1"/>
    <property type="molecule type" value="Genomic_DNA"/>
</dbReference>
<accession>A0A4P9W0M8</accession>
<sequence>MSLVYGQLPSVPWTFTDEFSSKVSCLRHPPAATLHQAIVSSQDDVSTMAEYLAIRVLGSPEGLPDLLFTPETGPRKMGIVEWIETISMYDLQPRRQARILDVWEQAWNIPDFPIANMPVLFALYGKTSEPIRELLDRFLDLTLNLCTSPFIKPESWAVKRDPAVVKDVVSRLSAIPFLTEGDRRDLGEVDAAGGVRHAASAVRLFRRMARDLILSDCEPLKAEFMRHIEERLDAISFLPNDCPGWPDLQRASFDRAVEHVFGGLFAPDEYVNRFLKGSQRCIAAMLRILGSATVNANTIIAVLTRTTDPALTPSSGPLTSMLPPRDYGPDPHTWLADLPIVVDKLLDTRTSPAAETLLQSLLTHIPPRNSQFPALARAELLDRLEATPIDPRDPTPLYDALAFLISTDPKQHIPRTLPSLARILARAPQPHPSAVHLLAKLAPSTPPNALEASKLGLRGLGTPRTRALTAAQSALLKSLLRAGHLVAEIEALVDEIVADVAVSGDVELLVAFVDGVSGGNGVKAGACRRRVRERVEAAVRRGVGGGG</sequence>
<reference evidence="2" key="1">
    <citation type="journal article" date="2018" name="Nat. Microbiol.">
        <title>Leveraging single-cell genomics to expand the fungal tree of life.</title>
        <authorList>
            <person name="Ahrendt S.R."/>
            <person name="Quandt C.A."/>
            <person name="Ciobanu D."/>
            <person name="Clum A."/>
            <person name="Salamov A."/>
            <person name="Andreopoulos B."/>
            <person name="Cheng J.F."/>
            <person name="Woyke T."/>
            <person name="Pelin A."/>
            <person name="Henrissat B."/>
            <person name="Reynolds N.K."/>
            <person name="Benny G.L."/>
            <person name="Smith M.E."/>
            <person name="James T.Y."/>
            <person name="Grigoriev I.V."/>
        </authorList>
    </citation>
    <scope>NUCLEOTIDE SEQUENCE [LARGE SCALE GENOMIC DNA]</scope>
</reference>
<evidence type="ECO:0000313" key="1">
    <source>
        <dbReference type="EMBL" id="RKO85689.1"/>
    </source>
</evidence>
<protein>
    <submittedName>
        <fullName evidence="1">Uncharacterized protein</fullName>
    </submittedName>
</protein>
<dbReference type="Proteomes" id="UP000269721">
    <property type="component" value="Unassembled WGS sequence"/>
</dbReference>
<keyword evidence="2" id="KW-1185">Reference proteome</keyword>